<protein>
    <recommendedName>
        <fullName evidence="3">VWFA domain-containing protein</fullName>
    </recommendedName>
</protein>
<gene>
    <name evidence="4" type="ORF">AN964_15675</name>
</gene>
<dbReference type="OrthoDB" id="9781333at2"/>
<dbReference type="Proteomes" id="UP000051888">
    <property type="component" value="Unassembled WGS sequence"/>
</dbReference>
<organism evidence="4 5">
    <name type="scientific">Heyndrickxia shackletonii</name>
    <dbReference type="NCBI Taxonomy" id="157838"/>
    <lineage>
        <taxon>Bacteria</taxon>
        <taxon>Bacillati</taxon>
        <taxon>Bacillota</taxon>
        <taxon>Bacilli</taxon>
        <taxon>Bacillales</taxon>
        <taxon>Bacillaceae</taxon>
        <taxon>Heyndrickxia</taxon>
    </lineage>
</organism>
<dbReference type="Pfam" id="PF00092">
    <property type="entry name" value="VWA"/>
    <property type="match status" value="1"/>
</dbReference>
<feature type="compositionally biased region" description="Basic and acidic residues" evidence="1">
    <location>
        <begin position="888"/>
        <end position="913"/>
    </location>
</feature>
<feature type="transmembrane region" description="Helical" evidence="2">
    <location>
        <begin position="817"/>
        <end position="836"/>
    </location>
</feature>
<sequence>MVLDVKYPILFLLILPFGFMLYLFYRKSHIQNKWEKNWITILRAIIFLLIIFALTVPQMLLPVKGENVIFLVDRSASMQGTEDKAVAWIGGSIQSKHKDDSYSIITIGKNAAMEQPLNRKETPIQQLSADIDEGETNLEEGIQLAASLIPENQKGRIVLFSDGNETAGNALEAARQLTGQHTVISYVPMQGKHGEDIALTEFNVPTSMYKGEKAELKVKMVSDTQKEATIRISLNNHEILKKKVTVKEGENLFTFSHIVKETGMYVYKAEVTTSDDTYLENNELYAVSNVSGTPKVLIVQDENDSALAKLLQSANVQVETTIPEKMPTVMTGYLPYQSIIFNNVPATTIGEQKMELIEKAVKDFGTGFIMTGGENSFGLGGYFKTPIEKILPVDMDIKGKKKLPSLGLVIVLDRSGSMGGQKLALAKEAAARSVELLRDEDTIGFIAFDDRPWEIVKTAPIKNKKNVMNKIRSVEAGGGTEIYTSLQLAYERLKPLKLQRKHIILLTDGQSSTNSSYQTLVEEGKKDNITISTVALGQDADRNLLEDISKYGAGRFYYVTDSTVIPSILSRETVMATRTYIEDNPFYPKVQPYPEWVKLFENGVPKMNAYIAVTPKSTAQVSILSKKDDPILAQWQYGLGQTAAFTSDTSGKWAGDFARWEGWSNFWSQLVTKTFPSYENVPYEINLKKENGDAKITLKSDKLDLLPLEAAVVSQEGKEMKVQTKMTAPGEYELNMEDKAGMYFLRLKQQTEDGSTKLYQTGFTVPYSDEYLQKGINKPFLKEISSITKGKKLTKESEAFAPIHKASFKKQPFGDRLLLIAFLLFFLEIAIRRFGLQKFLSLFPKKKERPHKEKEASTHVNQLIRTKDRSTRPMMEKQKEISVSPPQIKDRNNTKETQDSPSNEERLQRLMDAKKRRNR</sequence>
<dbReference type="RefSeq" id="WP_055740587.1">
    <property type="nucleotide sequence ID" value="NZ_JAAIWL010000042.1"/>
</dbReference>
<evidence type="ECO:0000259" key="3">
    <source>
        <dbReference type="PROSITE" id="PS50234"/>
    </source>
</evidence>
<feature type="region of interest" description="Disordered" evidence="1">
    <location>
        <begin position="847"/>
        <end position="919"/>
    </location>
</feature>
<dbReference type="Gene3D" id="3.40.50.880">
    <property type="match status" value="1"/>
</dbReference>
<evidence type="ECO:0000313" key="5">
    <source>
        <dbReference type="Proteomes" id="UP000051888"/>
    </source>
</evidence>
<dbReference type="PANTHER" id="PTHR37947:SF2">
    <property type="entry name" value="VON WILLEBRAND FACTOR TYPE A"/>
    <property type="match status" value="1"/>
</dbReference>
<keyword evidence="2" id="KW-0472">Membrane</keyword>
<dbReference type="InterPro" id="IPR010768">
    <property type="entry name" value="GATase1-like"/>
</dbReference>
<feature type="domain" description="VWFA" evidence="3">
    <location>
        <begin position="407"/>
        <end position="572"/>
    </location>
</feature>
<dbReference type="SMART" id="SM00327">
    <property type="entry name" value="VWA"/>
    <property type="match status" value="2"/>
</dbReference>
<proteinExistence type="predicted"/>
<feature type="compositionally biased region" description="Basic and acidic residues" evidence="1">
    <location>
        <begin position="865"/>
        <end position="880"/>
    </location>
</feature>
<feature type="transmembrane region" description="Helical" evidence="2">
    <location>
        <begin position="6"/>
        <end position="25"/>
    </location>
</feature>
<dbReference type="Gene3D" id="3.40.50.410">
    <property type="entry name" value="von Willebrand factor, type A domain"/>
    <property type="match status" value="2"/>
</dbReference>
<dbReference type="Pfam" id="PF07090">
    <property type="entry name" value="GATase1_like"/>
    <property type="match status" value="1"/>
</dbReference>
<keyword evidence="2" id="KW-1133">Transmembrane helix</keyword>
<keyword evidence="2" id="KW-0812">Transmembrane</keyword>
<accession>A0A0Q3TLF7</accession>
<evidence type="ECO:0000256" key="2">
    <source>
        <dbReference type="SAM" id="Phobius"/>
    </source>
</evidence>
<evidence type="ECO:0000313" key="4">
    <source>
        <dbReference type="EMBL" id="KQL54806.1"/>
    </source>
</evidence>
<dbReference type="PROSITE" id="PS50234">
    <property type="entry name" value="VWFA"/>
    <property type="match status" value="1"/>
</dbReference>
<dbReference type="SUPFAM" id="SSF52317">
    <property type="entry name" value="Class I glutamine amidotransferase-like"/>
    <property type="match status" value="1"/>
</dbReference>
<dbReference type="EMBL" id="LJJC01000004">
    <property type="protein sequence ID" value="KQL54806.1"/>
    <property type="molecule type" value="Genomic_DNA"/>
</dbReference>
<keyword evidence="5" id="KW-1185">Reference proteome</keyword>
<dbReference type="PATRIC" id="fig|157838.3.peg.3463"/>
<dbReference type="AlphaFoldDB" id="A0A0Q3TLF7"/>
<reference evidence="4 5" key="1">
    <citation type="submission" date="2015-09" db="EMBL/GenBank/DDBJ databases">
        <title>Genome sequencing project for genomic taxonomy and phylogenomics of Bacillus-like bacteria.</title>
        <authorList>
            <person name="Liu B."/>
            <person name="Wang J."/>
            <person name="Zhu Y."/>
            <person name="Liu G."/>
            <person name="Chen Q."/>
            <person name="Chen Z."/>
            <person name="Lan J."/>
            <person name="Che J."/>
            <person name="Ge C."/>
            <person name="Shi H."/>
            <person name="Pan Z."/>
            <person name="Liu X."/>
        </authorList>
    </citation>
    <scope>NUCLEOTIDE SEQUENCE [LARGE SCALE GENOMIC DNA]</scope>
    <source>
        <strain evidence="4 5">LMG 18435</strain>
    </source>
</reference>
<dbReference type="InterPro" id="IPR002035">
    <property type="entry name" value="VWF_A"/>
</dbReference>
<dbReference type="STRING" id="157838.AN964_15675"/>
<dbReference type="SUPFAM" id="SSF53300">
    <property type="entry name" value="vWA-like"/>
    <property type="match status" value="2"/>
</dbReference>
<feature type="transmembrane region" description="Helical" evidence="2">
    <location>
        <begin position="37"/>
        <end position="61"/>
    </location>
</feature>
<comment type="caution">
    <text evidence="4">The sequence shown here is derived from an EMBL/GenBank/DDBJ whole genome shotgun (WGS) entry which is preliminary data.</text>
</comment>
<dbReference type="InterPro" id="IPR029062">
    <property type="entry name" value="Class_I_gatase-like"/>
</dbReference>
<dbReference type="Pfam" id="PF13519">
    <property type="entry name" value="VWA_2"/>
    <property type="match status" value="1"/>
</dbReference>
<name>A0A0Q3TLF7_9BACI</name>
<dbReference type="PANTHER" id="PTHR37947">
    <property type="entry name" value="BLL2462 PROTEIN"/>
    <property type="match status" value="1"/>
</dbReference>
<evidence type="ECO:0000256" key="1">
    <source>
        <dbReference type="SAM" id="MobiDB-lite"/>
    </source>
</evidence>
<dbReference type="CDD" id="cd00198">
    <property type="entry name" value="vWFA"/>
    <property type="match status" value="1"/>
</dbReference>
<dbReference type="InterPro" id="IPR036465">
    <property type="entry name" value="vWFA_dom_sf"/>
</dbReference>